<keyword evidence="2" id="KW-0472">Membrane</keyword>
<protein>
    <recommendedName>
        <fullName evidence="3">Protein kinase domain-containing protein</fullName>
    </recommendedName>
</protein>
<dbReference type="InterPro" id="IPR000719">
    <property type="entry name" value="Prot_kinase_dom"/>
</dbReference>
<gene>
    <name evidence="4" type="ORF">CSSPJE1EN2_LOCUS202</name>
</gene>
<dbReference type="EMBL" id="OZ023702">
    <property type="protein sequence ID" value="CAK9857207.1"/>
    <property type="molecule type" value="Genomic_DNA"/>
</dbReference>
<evidence type="ECO:0000313" key="4">
    <source>
        <dbReference type="EMBL" id="CAK9857207.1"/>
    </source>
</evidence>
<dbReference type="SUPFAM" id="SSF56112">
    <property type="entry name" value="Protein kinase-like (PK-like)"/>
    <property type="match status" value="1"/>
</dbReference>
<dbReference type="PANTHER" id="PTHR44329:SF260">
    <property type="entry name" value="PROTEIN KINASE DOMAIN-CONTAINING PROTEIN"/>
    <property type="match status" value="1"/>
</dbReference>
<evidence type="ECO:0000313" key="5">
    <source>
        <dbReference type="Proteomes" id="UP001497522"/>
    </source>
</evidence>
<proteinExistence type="predicted"/>
<feature type="compositionally biased region" description="Polar residues" evidence="1">
    <location>
        <begin position="34"/>
        <end position="50"/>
    </location>
</feature>
<sequence>MDSEDSKSLGRGESECPFSSHVVHHTSGAVLHSPAQNQEVKPESCNLNNMSSSELDEDISSDELLPSVVEQLYSGKAPEHLWTALLSPRDGSPTPLTGTVNEEEHLGLVRRIHPSELEIVSQITQGGQARIFLAKYLGTDVVVKRYKNSGVGELELQRQKEQVLKLQRDMEKVMKASEGQSKSRLCPVIGVSMDKKGKILVVMQRMEGDLRTLIDKGSLRFGLDFRNIHIMREIARGIRELHSCGRIHKDIKASNILVGVKGFDLAEIKIGDYESSDDVAGTGFWRAPEVLQAVRDRSSDLRLVVSPAVDVYGFGMVCYEILTGQIPFEGHPKSDYDLVLSGQRPDIPDHVDPDLRDLLHRCWHDDPLQRPGWPEILDILDSRYPIYLKLYEDDIHQRVEAFLANFRREMRLQRQEPLLRQQRRGRRIGMRLQRQEPLLRQQRRGRRIGCSIMYCLLILFHVFSLLHAGSFYAAQQARDVSSSHWHSSKFLGDSFMKYGTKGLL</sequence>
<accession>A0ABP1A430</accession>
<dbReference type="InterPro" id="IPR001245">
    <property type="entry name" value="Ser-Thr/Tyr_kinase_cat_dom"/>
</dbReference>
<keyword evidence="2" id="KW-1133">Transmembrane helix</keyword>
<name>A0ABP1A430_9BRYO</name>
<keyword evidence="5" id="KW-1185">Reference proteome</keyword>
<dbReference type="Gene3D" id="1.10.510.10">
    <property type="entry name" value="Transferase(Phosphotransferase) domain 1"/>
    <property type="match status" value="1"/>
</dbReference>
<dbReference type="InterPro" id="IPR051681">
    <property type="entry name" value="Ser/Thr_Kinases-Pseudokinases"/>
</dbReference>
<dbReference type="Pfam" id="PF05553">
    <property type="entry name" value="DUF761"/>
    <property type="match status" value="1"/>
</dbReference>
<dbReference type="Pfam" id="PF07714">
    <property type="entry name" value="PK_Tyr_Ser-Thr"/>
    <property type="match status" value="1"/>
</dbReference>
<evidence type="ECO:0000259" key="3">
    <source>
        <dbReference type="PROSITE" id="PS50011"/>
    </source>
</evidence>
<dbReference type="Proteomes" id="UP001497522">
    <property type="component" value="Chromosome 1"/>
</dbReference>
<reference evidence="4 5" key="1">
    <citation type="submission" date="2024-03" db="EMBL/GenBank/DDBJ databases">
        <authorList>
            <consortium name="ELIXIR-Norway"/>
            <consortium name="Elixir Norway"/>
        </authorList>
    </citation>
    <scope>NUCLEOTIDE SEQUENCE [LARGE SCALE GENOMIC DNA]</scope>
</reference>
<feature type="compositionally biased region" description="Basic and acidic residues" evidence="1">
    <location>
        <begin position="1"/>
        <end position="14"/>
    </location>
</feature>
<dbReference type="PANTHER" id="PTHR44329">
    <property type="entry name" value="SERINE/THREONINE-PROTEIN KINASE TNNI3K-RELATED"/>
    <property type="match status" value="1"/>
</dbReference>
<dbReference type="PROSITE" id="PS50011">
    <property type="entry name" value="PROTEIN_KINASE_DOM"/>
    <property type="match status" value="1"/>
</dbReference>
<organism evidence="4 5">
    <name type="scientific">Sphagnum jensenii</name>
    <dbReference type="NCBI Taxonomy" id="128206"/>
    <lineage>
        <taxon>Eukaryota</taxon>
        <taxon>Viridiplantae</taxon>
        <taxon>Streptophyta</taxon>
        <taxon>Embryophyta</taxon>
        <taxon>Bryophyta</taxon>
        <taxon>Sphagnophytina</taxon>
        <taxon>Sphagnopsida</taxon>
        <taxon>Sphagnales</taxon>
        <taxon>Sphagnaceae</taxon>
        <taxon>Sphagnum</taxon>
    </lineage>
</organism>
<keyword evidence="2" id="KW-0812">Transmembrane</keyword>
<feature type="domain" description="Protein kinase" evidence="3">
    <location>
        <begin position="117"/>
        <end position="387"/>
    </location>
</feature>
<dbReference type="InterPro" id="IPR008480">
    <property type="entry name" value="DUF761_pln"/>
</dbReference>
<evidence type="ECO:0000256" key="1">
    <source>
        <dbReference type="SAM" id="MobiDB-lite"/>
    </source>
</evidence>
<feature type="transmembrane region" description="Helical" evidence="2">
    <location>
        <begin position="451"/>
        <end position="474"/>
    </location>
</feature>
<evidence type="ECO:0000256" key="2">
    <source>
        <dbReference type="SAM" id="Phobius"/>
    </source>
</evidence>
<dbReference type="InterPro" id="IPR011009">
    <property type="entry name" value="Kinase-like_dom_sf"/>
</dbReference>
<dbReference type="SMART" id="SM00220">
    <property type="entry name" value="S_TKc"/>
    <property type="match status" value="1"/>
</dbReference>
<feature type="region of interest" description="Disordered" evidence="1">
    <location>
        <begin position="1"/>
        <end position="55"/>
    </location>
</feature>